<evidence type="ECO:0000313" key="1">
    <source>
        <dbReference type="EMBL" id="UXU56494.1"/>
    </source>
</evidence>
<reference evidence="1" key="1">
    <citation type="submission" date="2022-03" db="EMBL/GenBank/DDBJ databases">
        <title>Comparative Genomics of East African Camel-Associated Staphylococcaceae spp.: Diversity and Inheritance of Traits Involved in Host-Pathogen Interactions.</title>
        <authorList>
            <person name="Akarsu H."/>
            <person name="Liljander A."/>
            <person name="Younan M."/>
            <person name="Brodard I."/>
            <person name="Glucks I."/>
            <person name="Labroussaa F."/>
            <person name="Overesch G."/>
            <person name="Kuhnert P."/>
            <person name="Perreten V."/>
            <person name="Drexler J.F."/>
            <person name="Corman V.M."/>
            <person name="Falquet L."/>
            <person name="Jores J."/>
        </authorList>
    </citation>
    <scope>NUCLEOTIDE SEQUENCE</scope>
    <source>
        <strain evidence="1">IVB6197</strain>
    </source>
</reference>
<name>A0ABD7TRT2_9STAP</name>
<proteinExistence type="predicted"/>
<sequence>MLQNFKENKTFYYLLEVNQLDQGLYANPLGKMWNTNAFTTVNSVANAHKFESKELALKTAKLQNALNEMFESKNKVYVVEAVTQSVIFDDQGTTKELKSFVVEG</sequence>
<dbReference type="EMBL" id="CP094809">
    <property type="protein sequence ID" value="UXU56494.1"/>
    <property type="molecule type" value="Genomic_DNA"/>
</dbReference>
<protein>
    <recommendedName>
        <fullName evidence="3">Phage protein</fullName>
    </recommendedName>
</protein>
<evidence type="ECO:0008006" key="3">
    <source>
        <dbReference type="Google" id="ProtNLM"/>
    </source>
</evidence>
<dbReference type="AlphaFoldDB" id="A0ABD7TRT2"/>
<accession>A0ABD7TRT2</accession>
<gene>
    <name evidence="1" type="ORF">MUA95_07935</name>
</gene>
<dbReference type="RefSeq" id="WP_262608242.1">
    <property type="nucleotide sequence ID" value="NZ_CP094809.1"/>
</dbReference>
<organism evidence="1 2">
    <name type="scientific">Staphylococcus agnetis</name>
    <dbReference type="NCBI Taxonomy" id="985762"/>
    <lineage>
        <taxon>Bacteria</taxon>
        <taxon>Bacillati</taxon>
        <taxon>Bacillota</taxon>
        <taxon>Bacilli</taxon>
        <taxon>Bacillales</taxon>
        <taxon>Staphylococcaceae</taxon>
        <taxon>Staphylococcus</taxon>
    </lineage>
</organism>
<dbReference type="Proteomes" id="UP001065705">
    <property type="component" value="Chromosome"/>
</dbReference>
<evidence type="ECO:0000313" key="2">
    <source>
        <dbReference type="Proteomes" id="UP001065705"/>
    </source>
</evidence>